<evidence type="ECO:0000256" key="2">
    <source>
        <dbReference type="ARBA" id="ARBA00022490"/>
    </source>
</evidence>
<feature type="compositionally biased region" description="Low complexity" evidence="3">
    <location>
        <begin position="422"/>
        <end position="435"/>
    </location>
</feature>
<dbReference type="KEGG" id="dnv:108655509"/>
<feature type="region of interest" description="Disordered" evidence="3">
    <location>
        <begin position="413"/>
        <end position="443"/>
    </location>
</feature>
<comment type="caution">
    <text evidence="4">The sequence shown here is derived from an EMBL/GenBank/DDBJ whole genome shotgun (WGS) entry which is preliminary data.</text>
</comment>
<feature type="region of interest" description="Disordered" evidence="3">
    <location>
        <begin position="547"/>
        <end position="569"/>
    </location>
</feature>
<feature type="compositionally biased region" description="Low complexity" evidence="3">
    <location>
        <begin position="993"/>
        <end position="1010"/>
    </location>
</feature>
<dbReference type="OMA" id="LPRNDNW"/>
<gene>
    <name evidence="4" type="ORF">AWZ03_013842</name>
</gene>
<feature type="compositionally biased region" description="Polar residues" evidence="3">
    <location>
        <begin position="547"/>
        <end position="560"/>
    </location>
</feature>
<evidence type="ECO:0000256" key="3">
    <source>
        <dbReference type="SAM" id="MobiDB-lite"/>
    </source>
</evidence>
<dbReference type="AlphaFoldDB" id="A0A484ATM2"/>
<feature type="region of interest" description="Disordered" evidence="3">
    <location>
        <begin position="608"/>
        <end position="645"/>
    </location>
</feature>
<dbReference type="GO" id="GO:0036464">
    <property type="term" value="C:cytoplasmic ribonucleoprotein granule"/>
    <property type="evidence" value="ECO:0007669"/>
    <property type="project" value="UniProtKB-ARBA"/>
</dbReference>
<feature type="compositionally biased region" description="Low complexity" evidence="3">
    <location>
        <begin position="633"/>
        <end position="642"/>
    </location>
</feature>
<comment type="subcellular location">
    <subcellularLocation>
        <location evidence="1">Cytoplasm</location>
    </subcellularLocation>
</comment>
<dbReference type="InterPro" id="IPR018862">
    <property type="entry name" value="eIF4E-T"/>
</dbReference>
<dbReference type="PANTHER" id="PTHR12269">
    <property type="entry name" value="EUKARYOTIC TRANSLATION INITIATION FACTOR 4E TRANSPORTER"/>
    <property type="match status" value="1"/>
</dbReference>
<dbReference type="Proteomes" id="UP000295192">
    <property type="component" value="Unassembled WGS sequence"/>
</dbReference>
<keyword evidence="5" id="KW-1185">Reference proteome</keyword>
<reference evidence="4 5" key="1">
    <citation type="journal article" date="2019" name="J. Hered.">
        <title>An Improved Genome Assembly for Drosophila navojoa, the Basal Species in the mojavensis Cluster.</title>
        <authorList>
            <person name="Vanderlinde T."/>
            <person name="Dupim E.G."/>
            <person name="Nazario-Yepiz N.O."/>
            <person name="Carvalho A.B."/>
        </authorList>
    </citation>
    <scope>NUCLEOTIDE SEQUENCE [LARGE SCALE GENOMIC DNA]</scope>
    <source>
        <strain evidence="4">Navoj_Jal97</strain>
        <tissue evidence="4">Whole organism</tissue>
    </source>
</reference>
<accession>A0A484ATM2</accession>
<dbReference type="OrthoDB" id="8916892at2759"/>
<feature type="region of interest" description="Disordered" evidence="3">
    <location>
        <begin position="271"/>
        <end position="346"/>
    </location>
</feature>
<dbReference type="PANTHER" id="PTHR12269:SF1">
    <property type="entry name" value="EUKARYOTIC TRANSLATION INITIATION FACTOR 4E TRANSPORTER"/>
    <property type="match status" value="1"/>
</dbReference>
<dbReference type="Pfam" id="PF10477">
    <property type="entry name" value="EIF4E-T"/>
    <property type="match status" value="2"/>
</dbReference>
<sequence length="1114" mass="125620">MDITKDQSRYSRSDLLALRFEGSARQRPNCANRADLQTLSFWKSNGAQLNVSSNSCGNKSGLSLEVESTSLTNSNGLLSSRRALRNRERAHNYYQRFSSGDQIAGEELQQPSSLGSTTINLCGTSTYKPNIDHRSISSAHLMPAFAKKRFVVEQAEAQHEDGTAIESSASVAVSTQSNVDLKGHSEVRTISRASKTMAVLSPDWERGEKHLSSPHNEQSMSPTAFLAGRQVGNSLNLQERRIGSGRLLPRNDNWEYTKNKEAENLLSNLDKERPQNGNLTSQNQPQQQQHQRLRTSSGKHIDSLIDRDRDRERERRKAVDNHRDQNDGKKNVQSGRSRTATNKDKFNFGDCYSGAMQNRGKRMNLYPAHEPEWFSAGPTSQHETIDLHGFDDYESESSSADLKNITVDICRESDIKPTKPPSRSSSLASLNNNNKNDTEEQHAATNNEQLNCSVNSVQKSDVEFNFDAYLNMDPMDHALMGNDSEVHGDVQSTSRFSQWFACKEPTKNEHAFTGDTAALDKQEIPSVKDLEAQMRKMDVRPECNISKSQVNAYQPQQTVHTEQRDNSVTRDTEAFKRLLQQLGSQSNTEPTYPKPSNIPAVRVVPRLQQQQLHQQPQPHQQQQHQQNHHQHHQQQQQHGNHQSKGDDIQLYQQHRPKTNDSLSHRHMDMMPQNQLHPNVHEFNISLQTHKRMEIQQLIQGVTRGDVSVEVLENELNNPNATPQSREIIAAVLFEFTNSGRSTLHQQQHQTYANEINCQTFVKNNQFFKKNVSPDDIYTNQNTTSQGLHQNPRFTNSPTPLAFTPTSVLRKMTADKETTASSTLNNSNIFNQQQQQHVQQFKLPAPAQPKLDNHRIVHNEAPAAPNQLQPRMILGGNYAMQHQMNINSPQISPKLPPPMSQKQNRWLPGNISISTTASHGTKSFGRPILKGTLNSGSQQMPAAFLLNSELQQHMHQQKIKSMQTTSSDTINNDSIHMGSTAHQMVPYNEGISSQLQKQQQPHYIQQQRVQPQPQPVSGHRLFDSTVQPVTMSSGGPDGNGDSSTNLMKNNLRPINNYHQRDERLSPTSNQLAQWFSPELLARASAGKLPLLNMNQALSLEEFERSMQHSSATVLN</sequence>
<dbReference type="GO" id="GO:0017148">
    <property type="term" value="P:negative regulation of translation"/>
    <property type="evidence" value="ECO:0007669"/>
    <property type="project" value="TreeGrafter"/>
</dbReference>
<feature type="region of interest" description="Disordered" evidence="3">
    <location>
        <begin position="991"/>
        <end position="1048"/>
    </location>
</feature>
<feature type="compositionally biased region" description="Polar residues" evidence="3">
    <location>
        <begin position="331"/>
        <end position="340"/>
    </location>
</feature>
<keyword evidence="2" id="KW-0963">Cytoplasm</keyword>
<evidence type="ECO:0000256" key="1">
    <source>
        <dbReference type="ARBA" id="ARBA00004496"/>
    </source>
</evidence>
<evidence type="ECO:0008006" key="6">
    <source>
        <dbReference type="Google" id="ProtNLM"/>
    </source>
</evidence>
<dbReference type="EMBL" id="LSRL02000835">
    <property type="protein sequence ID" value="TDG39738.1"/>
    <property type="molecule type" value="Genomic_DNA"/>
</dbReference>
<proteinExistence type="predicted"/>
<feature type="compositionally biased region" description="Low complexity" evidence="3">
    <location>
        <begin position="608"/>
        <end position="625"/>
    </location>
</feature>
<organism evidence="4 5">
    <name type="scientific">Drosophila navojoa</name>
    <name type="common">Fruit fly</name>
    <dbReference type="NCBI Taxonomy" id="7232"/>
    <lineage>
        <taxon>Eukaryota</taxon>
        <taxon>Metazoa</taxon>
        <taxon>Ecdysozoa</taxon>
        <taxon>Arthropoda</taxon>
        <taxon>Hexapoda</taxon>
        <taxon>Insecta</taxon>
        <taxon>Pterygota</taxon>
        <taxon>Neoptera</taxon>
        <taxon>Endopterygota</taxon>
        <taxon>Diptera</taxon>
        <taxon>Brachycera</taxon>
        <taxon>Muscomorpha</taxon>
        <taxon>Ephydroidea</taxon>
        <taxon>Drosophilidae</taxon>
        <taxon>Drosophila</taxon>
    </lineage>
</organism>
<feature type="compositionally biased region" description="Basic and acidic residues" evidence="3">
    <location>
        <begin position="299"/>
        <end position="330"/>
    </location>
</feature>
<protein>
    <recommendedName>
        <fullName evidence="6">Protein cup</fullName>
    </recommendedName>
</protein>
<evidence type="ECO:0000313" key="5">
    <source>
        <dbReference type="Proteomes" id="UP000295192"/>
    </source>
</evidence>
<evidence type="ECO:0000313" key="4">
    <source>
        <dbReference type="EMBL" id="TDG39738.1"/>
    </source>
</evidence>
<name>A0A484ATM2_DRONA</name>
<dbReference type="GO" id="GO:0003729">
    <property type="term" value="F:mRNA binding"/>
    <property type="evidence" value="ECO:0007669"/>
    <property type="project" value="TreeGrafter"/>
</dbReference>
<dbReference type="GO" id="GO:0005634">
    <property type="term" value="C:nucleus"/>
    <property type="evidence" value="ECO:0007669"/>
    <property type="project" value="TreeGrafter"/>
</dbReference>
<dbReference type="STRING" id="7232.A0A484ATM2"/>